<dbReference type="SMART" id="SM00906">
    <property type="entry name" value="Fungal_trans"/>
    <property type="match status" value="1"/>
</dbReference>
<gene>
    <name evidence="8" type="ORF">BAUCODRAFT_300390</name>
</gene>
<dbReference type="Gene3D" id="4.10.240.10">
    <property type="entry name" value="Zn(2)-C6 fungal-type DNA-binding domain"/>
    <property type="match status" value="1"/>
</dbReference>
<feature type="region of interest" description="Disordered" evidence="6">
    <location>
        <begin position="643"/>
        <end position="665"/>
    </location>
</feature>
<dbReference type="SMART" id="SM00066">
    <property type="entry name" value="GAL4"/>
    <property type="match status" value="1"/>
</dbReference>
<keyword evidence="9" id="KW-1185">Reference proteome</keyword>
<dbReference type="InterPro" id="IPR007219">
    <property type="entry name" value="XnlR_reg_dom"/>
</dbReference>
<feature type="compositionally biased region" description="Polar residues" evidence="6">
    <location>
        <begin position="739"/>
        <end position="775"/>
    </location>
</feature>
<dbReference type="GO" id="GO:0008270">
    <property type="term" value="F:zinc ion binding"/>
    <property type="evidence" value="ECO:0007669"/>
    <property type="project" value="InterPro"/>
</dbReference>
<dbReference type="Pfam" id="PF04082">
    <property type="entry name" value="Fungal_trans"/>
    <property type="match status" value="1"/>
</dbReference>
<dbReference type="EMBL" id="KB445563">
    <property type="protein sequence ID" value="EMC91656.1"/>
    <property type="molecule type" value="Genomic_DNA"/>
</dbReference>
<keyword evidence="3" id="KW-0805">Transcription regulation</keyword>
<feature type="region of interest" description="Disordered" evidence="6">
    <location>
        <begin position="32"/>
        <end position="70"/>
    </location>
</feature>
<feature type="region of interest" description="Disordered" evidence="6">
    <location>
        <begin position="714"/>
        <end position="889"/>
    </location>
</feature>
<evidence type="ECO:0000256" key="3">
    <source>
        <dbReference type="ARBA" id="ARBA00023015"/>
    </source>
</evidence>
<evidence type="ECO:0000313" key="8">
    <source>
        <dbReference type="EMBL" id="EMC91656.1"/>
    </source>
</evidence>
<evidence type="ECO:0000256" key="4">
    <source>
        <dbReference type="ARBA" id="ARBA00023163"/>
    </source>
</evidence>
<dbReference type="GeneID" id="19111100"/>
<dbReference type="GO" id="GO:0000981">
    <property type="term" value="F:DNA-binding transcription factor activity, RNA polymerase II-specific"/>
    <property type="evidence" value="ECO:0007669"/>
    <property type="project" value="InterPro"/>
</dbReference>
<evidence type="ECO:0000256" key="5">
    <source>
        <dbReference type="ARBA" id="ARBA00023242"/>
    </source>
</evidence>
<dbReference type="PROSITE" id="PS00463">
    <property type="entry name" value="ZN2_CY6_FUNGAL_1"/>
    <property type="match status" value="1"/>
</dbReference>
<comment type="subcellular location">
    <subcellularLocation>
        <location evidence="1">Nucleus</location>
    </subcellularLocation>
</comment>
<dbReference type="GO" id="GO:0003677">
    <property type="term" value="F:DNA binding"/>
    <property type="evidence" value="ECO:0007669"/>
    <property type="project" value="InterPro"/>
</dbReference>
<dbReference type="PROSITE" id="PS50048">
    <property type="entry name" value="ZN2_CY6_FUNGAL_2"/>
    <property type="match status" value="1"/>
</dbReference>
<evidence type="ECO:0000259" key="7">
    <source>
        <dbReference type="PROSITE" id="PS50048"/>
    </source>
</evidence>
<dbReference type="AlphaFoldDB" id="M2M4W9"/>
<evidence type="ECO:0000256" key="6">
    <source>
        <dbReference type="SAM" id="MobiDB-lite"/>
    </source>
</evidence>
<keyword evidence="4" id="KW-0804">Transcription</keyword>
<dbReference type="OMA" id="DLFQSHF"/>
<proteinExistence type="predicted"/>
<reference evidence="8 9" key="1">
    <citation type="journal article" date="2012" name="PLoS Pathog.">
        <title>Diverse lifestyles and strategies of plant pathogenesis encoded in the genomes of eighteen Dothideomycetes fungi.</title>
        <authorList>
            <person name="Ohm R.A."/>
            <person name="Feau N."/>
            <person name="Henrissat B."/>
            <person name="Schoch C.L."/>
            <person name="Horwitz B.A."/>
            <person name="Barry K.W."/>
            <person name="Condon B.J."/>
            <person name="Copeland A.C."/>
            <person name="Dhillon B."/>
            <person name="Glaser F."/>
            <person name="Hesse C.N."/>
            <person name="Kosti I."/>
            <person name="LaButti K."/>
            <person name="Lindquist E.A."/>
            <person name="Lucas S."/>
            <person name="Salamov A.A."/>
            <person name="Bradshaw R.E."/>
            <person name="Ciuffetti L."/>
            <person name="Hamelin R.C."/>
            <person name="Kema G.H.J."/>
            <person name="Lawrence C."/>
            <person name="Scott J.A."/>
            <person name="Spatafora J.W."/>
            <person name="Turgeon B.G."/>
            <person name="de Wit P.J.G.M."/>
            <person name="Zhong S."/>
            <person name="Goodwin S.B."/>
            <person name="Grigoriev I.V."/>
        </authorList>
    </citation>
    <scope>NUCLEOTIDE SEQUENCE [LARGE SCALE GENOMIC DNA]</scope>
    <source>
        <strain evidence="8 9">UAMH 10762</strain>
    </source>
</reference>
<dbReference type="Proteomes" id="UP000011761">
    <property type="component" value="Unassembled WGS sequence"/>
</dbReference>
<dbReference type="PANTHER" id="PTHR47338:SF5">
    <property type="entry name" value="ZN(II)2CYS6 TRANSCRIPTION FACTOR (EUROFUNG)"/>
    <property type="match status" value="1"/>
</dbReference>
<dbReference type="GO" id="GO:0006351">
    <property type="term" value="P:DNA-templated transcription"/>
    <property type="evidence" value="ECO:0007669"/>
    <property type="project" value="InterPro"/>
</dbReference>
<feature type="domain" description="Zn(2)-C6 fungal-type" evidence="7">
    <location>
        <begin position="6"/>
        <end position="38"/>
    </location>
</feature>
<dbReference type="OrthoDB" id="5370478at2759"/>
<dbReference type="Pfam" id="PF00172">
    <property type="entry name" value="Zn_clus"/>
    <property type="match status" value="1"/>
</dbReference>
<dbReference type="STRING" id="717646.M2M4W9"/>
<evidence type="ECO:0000313" key="9">
    <source>
        <dbReference type="Proteomes" id="UP000011761"/>
    </source>
</evidence>
<dbReference type="SUPFAM" id="SSF57701">
    <property type="entry name" value="Zn2/Cys6 DNA-binding domain"/>
    <property type="match status" value="1"/>
</dbReference>
<dbReference type="PANTHER" id="PTHR47338">
    <property type="entry name" value="ZN(II)2CYS6 TRANSCRIPTION FACTOR (EUROFUNG)-RELATED"/>
    <property type="match status" value="1"/>
</dbReference>
<sequence length="976" mass="108192">MRSSIACIRCRRSKVKCLNNGVGTTCRSCENSGRECTYPPPVPTGSRRRDSPPGKPDGAADGERRQRPRKVTHTLAANPSIGLRESPRPLLDALDPRVLTPQVWQELFDIFQVHYAADLPFLHPPTFLKPLRQASMQPPPTSAMLSEATAAARPPGSPDFLLAFLALTARYHLRLVAHHSPATATRPSNPLIASEYYAAAANERLATSFTDNQVNDLERTQAMLMLGLHEWGMCRGAKAWILVGMAIRAAQAMGLQYELDLDDEPLSKSLALNTEAERMGLDAGRRDSADSPKTGQDAFVQQEVRRRTFWSCFIMDRYLSSGKYRPQMLHAQELRIQLPASERSFMFAEKVRTLMLGEEESRATSGKLSNGALHDGDDRDRLEAGADEGLVSRYVRILEVYGRVMRWSCAGGRRIERLPPWDPQCEWHKLRQLCLDFRASLPRQHTLTPQNTQAHISLKTSTPYTLIHTVYLLCLVMLHRQYVPFLPIQCSRPEGPLDQPTFPPERYDIPPGFWDESARELFKAARGIMDLVRSCQEWNALVETPIVGFAIYTVAFVGSYCINFPWMDPDGYLCTQPRPDGLMQSYGDDSRPGGGKGFEAARRALEIIGQMRPRLRMADGWFATINRMHKYLRRMKSDYRKNIHNLEPSSSGNEAGSTRRLSLREGGVGGGLDEWRLLERTLVEFGKLEDQDVEMTDAGLMPGARNADALYENSSAGTTTKSEEGEQQASAEGGPWTAINATNGVQANGQTSASTPSSAQFRSYESFPSQYSTAPHQQALVAHVQQQQQQQASNHPPLLNSFRPTFAKESSAYAGGPPSMASPASHTVTTSSHGSPVHERHPSAAYGGWTPQNNSSYHIPTPNSGYSVSNSANQQPTPLHPGSAYPTPQQSYYQSQQHLHPASLLQEAVAPPLAHRPWSEYQKAAWMTNLQTSIGSDDIAVFTDGSTIADWVSREDGNGHPGWLNQIFGGTGTPHY</sequence>
<dbReference type="CDD" id="cd12148">
    <property type="entry name" value="fungal_TF_MHR"/>
    <property type="match status" value="1"/>
</dbReference>
<organism evidence="8 9">
    <name type="scientific">Baudoinia panamericana (strain UAMH 10762)</name>
    <name type="common">Angels' share fungus</name>
    <name type="synonym">Baudoinia compniacensis (strain UAMH 10762)</name>
    <dbReference type="NCBI Taxonomy" id="717646"/>
    <lineage>
        <taxon>Eukaryota</taxon>
        <taxon>Fungi</taxon>
        <taxon>Dikarya</taxon>
        <taxon>Ascomycota</taxon>
        <taxon>Pezizomycotina</taxon>
        <taxon>Dothideomycetes</taxon>
        <taxon>Dothideomycetidae</taxon>
        <taxon>Mycosphaerellales</taxon>
        <taxon>Teratosphaeriaceae</taxon>
        <taxon>Baudoinia</taxon>
    </lineage>
</organism>
<dbReference type="InterPro" id="IPR001138">
    <property type="entry name" value="Zn2Cys6_DnaBD"/>
</dbReference>
<feature type="compositionally biased region" description="Polar residues" evidence="6">
    <location>
        <begin position="647"/>
        <end position="660"/>
    </location>
</feature>
<dbReference type="InterPro" id="IPR050815">
    <property type="entry name" value="TF_fung"/>
</dbReference>
<evidence type="ECO:0000256" key="1">
    <source>
        <dbReference type="ARBA" id="ARBA00004123"/>
    </source>
</evidence>
<evidence type="ECO:0000256" key="2">
    <source>
        <dbReference type="ARBA" id="ARBA00022723"/>
    </source>
</evidence>
<feature type="compositionally biased region" description="Low complexity" evidence="6">
    <location>
        <begin position="776"/>
        <end position="792"/>
    </location>
</feature>
<dbReference type="GO" id="GO:0005634">
    <property type="term" value="C:nucleus"/>
    <property type="evidence" value="ECO:0007669"/>
    <property type="project" value="UniProtKB-SubCell"/>
</dbReference>
<dbReference type="HOGENOM" id="CLU_005024_0_1_1"/>
<dbReference type="RefSeq" id="XP_007681159.1">
    <property type="nucleotide sequence ID" value="XM_007682969.1"/>
</dbReference>
<keyword evidence="5" id="KW-0539">Nucleus</keyword>
<keyword evidence="2" id="KW-0479">Metal-binding</keyword>
<protein>
    <recommendedName>
        <fullName evidence="7">Zn(2)-C6 fungal-type domain-containing protein</fullName>
    </recommendedName>
</protein>
<dbReference type="CDD" id="cd00067">
    <property type="entry name" value="GAL4"/>
    <property type="match status" value="1"/>
</dbReference>
<dbReference type="KEGG" id="bcom:BAUCODRAFT_300390"/>
<accession>M2M4W9</accession>
<dbReference type="InterPro" id="IPR036864">
    <property type="entry name" value="Zn2-C6_fun-type_DNA-bd_sf"/>
</dbReference>
<feature type="compositionally biased region" description="Polar residues" evidence="6">
    <location>
        <begin position="850"/>
        <end position="877"/>
    </location>
</feature>
<dbReference type="eggNOG" id="ENOG502QS5N">
    <property type="taxonomic scope" value="Eukaryota"/>
</dbReference>
<name>M2M4W9_BAUPA</name>
<feature type="compositionally biased region" description="Polar residues" evidence="6">
    <location>
        <begin position="822"/>
        <end position="834"/>
    </location>
</feature>